<keyword evidence="1" id="KW-0732">Signal</keyword>
<accession>A0ABT2FIZ1</accession>
<dbReference type="EMBL" id="JAKOGG010000003">
    <property type="protein sequence ID" value="MCS4555962.1"/>
    <property type="molecule type" value="Genomic_DNA"/>
</dbReference>
<name>A0ABT2FIZ1_9GAMM</name>
<evidence type="ECO:0000313" key="2">
    <source>
        <dbReference type="EMBL" id="MCS4555962.1"/>
    </source>
</evidence>
<evidence type="ECO:0000313" key="3">
    <source>
        <dbReference type="Proteomes" id="UP001201549"/>
    </source>
</evidence>
<sequence length="237" mass="26959">MPRNLFLVGALALWCGHASAADFCPTVADSQNFGLQYQLQGAQQGNLQLLRSHAQTAYYNPDNGVGEWWDFKQASHPNFYRVFSQQQRRIDYYTGDLRTLNIHVSQTEIESFAANNLRQQLTLVGDGACADSQRYQGDYQGVHYELLWSNSLQLPLSLSTRRNDRTQQWQATAVLSGEQVTQQLQQWQQFTDTDYADIGDNETDPFLAQMINQGFVEHSEHAVYNSQGQPLQGAHQH</sequence>
<gene>
    <name evidence="2" type="ORF">L9G74_05875</name>
</gene>
<organism evidence="2 3">
    <name type="scientific">Shewanella electrica</name>
    <dbReference type="NCBI Taxonomy" id="515560"/>
    <lineage>
        <taxon>Bacteria</taxon>
        <taxon>Pseudomonadati</taxon>
        <taxon>Pseudomonadota</taxon>
        <taxon>Gammaproteobacteria</taxon>
        <taxon>Alteromonadales</taxon>
        <taxon>Shewanellaceae</taxon>
        <taxon>Shewanella</taxon>
    </lineage>
</organism>
<feature type="chain" id="PRO_5046310685" evidence="1">
    <location>
        <begin position="21"/>
        <end position="237"/>
    </location>
</feature>
<keyword evidence="3" id="KW-1185">Reference proteome</keyword>
<dbReference type="RefSeq" id="WP_238895372.1">
    <property type="nucleotide sequence ID" value="NZ_JAKOGG010000003.1"/>
</dbReference>
<dbReference type="Proteomes" id="UP001201549">
    <property type="component" value="Unassembled WGS sequence"/>
</dbReference>
<comment type="caution">
    <text evidence="2">The sequence shown here is derived from an EMBL/GenBank/DDBJ whole genome shotgun (WGS) entry which is preliminary data.</text>
</comment>
<reference evidence="2 3" key="1">
    <citation type="submission" date="2022-02" db="EMBL/GenBank/DDBJ databases">
        <authorList>
            <person name="Zhuang L."/>
        </authorList>
    </citation>
    <scope>NUCLEOTIDE SEQUENCE [LARGE SCALE GENOMIC DNA]</scope>
    <source>
        <strain evidence="2 3">C32</strain>
    </source>
</reference>
<protein>
    <submittedName>
        <fullName evidence="2">Uncharacterized protein</fullName>
    </submittedName>
</protein>
<feature type="signal peptide" evidence="1">
    <location>
        <begin position="1"/>
        <end position="20"/>
    </location>
</feature>
<reference evidence="3" key="2">
    <citation type="submission" date="2023-07" db="EMBL/GenBank/DDBJ databases">
        <title>Shewanella mangrovi sp. nov., an acetaldehyde- degrading bacterium isolated from mangrove sediment.</title>
        <authorList>
            <person name="Liu Y."/>
        </authorList>
    </citation>
    <scope>NUCLEOTIDE SEQUENCE [LARGE SCALE GENOMIC DNA]</scope>
    <source>
        <strain evidence="3">C32</strain>
    </source>
</reference>
<proteinExistence type="predicted"/>
<evidence type="ECO:0000256" key="1">
    <source>
        <dbReference type="SAM" id="SignalP"/>
    </source>
</evidence>